<dbReference type="SUPFAM" id="SSF51735">
    <property type="entry name" value="NAD(P)-binding Rossmann-fold domains"/>
    <property type="match status" value="2"/>
</dbReference>
<dbReference type="EC" id="1.1.1.49" evidence="9"/>
<dbReference type="PANTHER" id="PTHR23429">
    <property type="entry name" value="GLUCOSE-6-PHOSPHATE 1-DEHYDROGENASE G6PD"/>
    <property type="match status" value="1"/>
</dbReference>
<keyword evidence="5 9" id="KW-0560">Oxidoreductase</keyword>
<evidence type="ECO:0000256" key="10">
    <source>
        <dbReference type="SAM" id="MobiDB-lite"/>
    </source>
</evidence>
<proteinExistence type="inferred from homology"/>
<evidence type="ECO:0000256" key="1">
    <source>
        <dbReference type="ARBA" id="ARBA00004937"/>
    </source>
</evidence>
<keyword evidence="6 9" id="KW-0119">Carbohydrate metabolism</keyword>
<evidence type="ECO:0000256" key="7">
    <source>
        <dbReference type="ARBA" id="ARBA00046096"/>
    </source>
</evidence>
<dbReference type="PRINTS" id="PR00079">
    <property type="entry name" value="G6PDHDRGNASE"/>
</dbReference>
<dbReference type="GO" id="GO:0004345">
    <property type="term" value="F:glucose-6-phosphate dehydrogenase activity"/>
    <property type="evidence" value="ECO:0007669"/>
    <property type="project" value="UniProtKB-EC"/>
</dbReference>
<evidence type="ECO:0000259" key="11">
    <source>
        <dbReference type="Pfam" id="PF00479"/>
    </source>
</evidence>
<evidence type="ECO:0000313" key="14">
    <source>
        <dbReference type="Proteomes" id="UP001345219"/>
    </source>
</evidence>
<gene>
    <name evidence="13" type="ORF">SAY87_028822</name>
</gene>
<comment type="similarity">
    <text evidence="2 9">Belongs to the glucose-6-phosphate dehydrogenase family.</text>
</comment>
<comment type="caution">
    <text evidence="13">The sequence shown here is derived from an EMBL/GenBank/DDBJ whole genome shotgun (WGS) entry which is preliminary data.</text>
</comment>
<feature type="region of interest" description="Disordered" evidence="10">
    <location>
        <begin position="60"/>
        <end position="79"/>
    </location>
</feature>
<accession>A0AAN7KPU5</accession>
<sequence length="640" mass="72132">METTPSSRIQSFAAAIPSSTSPSSSIFGLKRATRVPLTPRKFLPAKLSCHPKSRVNALMGSEDDRISSSSGPRATTISPVEEDSPLQALQYGSLSFTASKGTKDPNENDATVSIIVVGTSGDLAKKKIFPALFALFYEDCLPEVRKISSFFIRKSYAILGSGFSSLSSIYFVPGRSSDIFPCVFQHFTVYGYARSKMTDAEFRNMVSETLTCRIDKRVNCVEKIDQFLTRCFYHSGQYDSMQSFVELDKKMKHHEDGRFSNRLFYLSIPPNIFIDAVRCASMSASSGNGWTRVIVEKPFGRDSELSAALTKSLKLYLEEDQIFRIDHYLGKELVENLSVLRFSNLIFEPLWSRQYIRNVQMIFSEDFGTEGRGGYFDNYGIIRDIMQNHLLQILALFAMETPVSLDAEDIRNEKVKVLRSMRPLTLDDVVIGQYKSHTKGGMSFPAYTDDKTVPKGSLTPTFAAAALFIDNSRWDGVPFLMKAGKALHNKKAEIRVQFRHVPGNLYNRNLGTDLDRATNELVIRVQPDEAIYLKINNKVPGLGMRLDRSKLNLHYAARYSKEIPDAYERLLLDAIGGERRLFIRSDELDAAWTLFTPLLKELEEKKITPECYPYGSRGPVGAHYLAARYNVRWGDLGADQ</sequence>
<dbReference type="AlphaFoldDB" id="A0AAN7KPU5"/>
<dbReference type="InterPro" id="IPR022675">
    <property type="entry name" value="G6P_DH_C"/>
</dbReference>
<protein>
    <recommendedName>
        <fullName evidence="9">Glucose-6-phosphate 1-dehydrogenase</fullName>
        <ecNumber evidence="9">1.1.1.49</ecNumber>
    </recommendedName>
</protein>
<dbReference type="InterPro" id="IPR019796">
    <property type="entry name" value="G6P_DH_AS"/>
</dbReference>
<evidence type="ECO:0000256" key="5">
    <source>
        <dbReference type="ARBA" id="ARBA00023002"/>
    </source>
</evidence>
<dbReference type="PROSITE" id="PS00069">
    <property type="entry name" value="G6P_DEHYDROGENASE"/>
    <property type="match status" value="1"/>
</dbReference>
<comment type="catalytic activity">
    <reaction evidence="8 9">
        <text>D-glucose 6-phosphate + NADP(+) = 6-phospho-D-glucono-1,5-lactone + NADPH + H(+)</text>
        <dbReference type="Rhea" id="RHEA:15841"/>
        <dbReference type="ChEBI" id="CHEBI:15378"/>
        <dbReference type="ChEBI" id="CHEBI:57783"/>
        <dbReference type="ChEBI" id="CHEBI:57955"/>
        <dbReference type="ChEBI" id="CHEBI:58349"/>
        <dbReference type="ChEBI" id="CHEBI:61548"/>
        <dbReference type="EC" id="1.1.1.49"/>
    </reaction>
</comment>
<feature type="domain" description="Glucose-6-phosphate dehydrogenase C-terminal" evidence="12">
    <location>
        <begin position="339"/>
        <end position="633"/>
    </location>
</feature>
<comment type="pathway">
    <text evidence="1 9">Carbohydrate degradation; pentose phosphate pathway; D-ribulose 5-phosphate from D-glucose 6-phosphate (oxidative stage): step 1/3.</text>
</comment>
<reference evidence="13 14" key="1">
    <citation type="journal article" date="2023" name="Hortic Res">
        <title>Pangenome of water caltrop reveals structural variations and asymmetric subgenome divergence after allopolyploidization.</title>
        <authorList>
            <person name="Zhang X."/>
            <person name="Chen Y."/>
            <person name="Wang L."/>
            <person name="Yuan Y."/>
            <person name="Fang M."/>
            <person name="Shi L."/>
            <person name="Lu R."/>
            <person name="Comes H.P."/>
            <person name="Ma Y."/>
            <person name="Chen Y."/>
            <person name="Huang G."/>
            <person name="Zhou Y."/>
            <person name="Zheng Z."/>
            <person name="Qiu Y."/>
        </authorList>
    </citation>
    <scope>NUCLEOTIDE SEQUENCE [LARGE SCALE GENOMIC DNA]</scope>
    <source>
        <tissue evidence="13">Roots</tissue>
    </source>
</reference>
<dbReference type="HAMAP" id="MF_00966">
    <property type="entry name" value="G6PD"/>
    <property type="match status" value="1"/>
</dbReference>
<evidence type="ECO:0000256" key="2">
    <source>
        <dbReference type="ARBA" id="ARBA00009975"/>
    </source>
</evidence>
<dbReference type="NCBIfam" id="TIGR00871">
    <property type="entry name" value="zwf"/>
    <property type="match status" value="1"/>
</dbReference>
<feature type="domain" description="Glucose-6-phosphate dehydrogenase NAD-binding" evidence="11">
    <location>
        <begin position="115"/>
        <end position="150"/>
    </location>
</feature>
<dbReference type="SUPFAM" id="SSF55347">
    <property type="entry name" value="Glyceraldehyde-3-phosphate dehydrogenase-like, C-terminal domain"/>
    <property type="match status" value="1"/>
</dbReference>
<name>A0AAN7KPU5_9MYRT</name>
<feature type="compositionally biased region" description="Polar residues" evidence="10">
    <location>
        <begin position="1"/>
        <end position="10"/>
    </location>
</feature>
<organism evidence="13 14">
    <name type="scientific">Trapa incisa</name>
    <dbReference type="NCBI Taxonomy" id="236973"/>
    <lineage>
        <taxon>Eukaryota</taxon>
        <taxon>Viridiplantae</taxon>
        <taxon>Streptophyta</taxon>
        <taxon>Embryophyta</taxon>
        <taxon>Tracheophyta</taxon>
        <taxon>Spermatophyta</taxon>
        <taxon>Magnoliopsida</taxon>
        <taxon>eudicotyledons</taxon>
        <taxon>Gunneridae</taxon>
        <taxon>Pentapetalae</taxon>
        <taxon>rosids</taxon>
        <taxon>malvids</taxon>
        <taxon>Myrtales</taxon>
        <taxon>Lythraceae</taxon>
        <taxon>Trapa</taxon>
    </lineage>
</organism>
<evidence type="ECO:0000313" key="13">
    <source>
        <dbReference type="EMBL" id="KAK4773803.1"/>
    </source>
</evidence>
<dbReference type="FunFam" id="3.30.360.10:FF:000018">
    <property type="entry name" value="Glucose-6-phosphate 1-dehydrogenase"/>
    <property type="match status" value="1"/>
</dbReference>
<dbReference type="Pfam" id="PF02781">
    <property type="entry name" value="G6PD_C"/>
    <property type="match status" value="1"/>
</dbReference>
<dbReference type="Proteomes" id="UP001345219">
    <property type="component" value="Chromosome 22"/>
</dbReference>
<feature type="domain" description="Glucose-6-phosphate dehydrogenase NAD-binding" evidence="11">
    <location>
        <begin position="185"/>
        <end position="336"/>
    </location>
</feature>
<comment type="function">
    <text evidence="7">Catalyzes the rate-limiting step of the oxidative pentose-phosphate pathway, which represents a route for the dissimilation of carbohydrates besides glycolysis. The main function of this enzyme is to provide reducing power (NADPH) and pentose phosphates for fatty acid and nucleic acid synthesis which are involved in membrane synthesis and cell division.</text>
</comment>
<evidence type="ECO:0000256" key="6">
    <source>
        <dbReference type="ARBA" id="ARBA00023277"/>
    </source>
</evidence>
<dbReference type="Gene3D" id="3.30.360.10">
    <property type="entry name" value="Dihydrodipicolinate Reductase, domain 2"/>
    <property type="match status" value="1"/>
</dbReference>
<evidence type="ECO:0000256" key="8">
    <source>
        <dbReference type="ARBA" id="ARBA00048749"/>
    </source>
</evidence>
<evidence type="ECO:0000256" key="3">
    <source>
        <dbReference type="ARBA" id="ARBA00022526"/>
    </source>
</evidence>
<feature type="compositionally biased region" description="Polar residues" evidence="10">
    <location>
        <begin position="67"/>
        <end position="78"/>
    </location>
</feature>
<keyword evidence="4 9" id="KW-0521">NADP</keyword>
<evidence type="ECO:0000256" key="9">
    <source>
        <dbReference type="RuleBase" id="RU362120"/>
    </source>
</evidence>
<dbReference type="Gene3D" id="3.40.50.720">
    <property type="entry name" value="NAD(P)-binding Rossmann-like Domain"/>
    <property type="match status" value="1"/>
</dbReference>
<evidence type="ECO:0000259" key="12">
    <source>
        <dbReference type="Pfam" id="PF02781"/>
    </source>
</evidence>
<dbReference type="InterPro" id="IPR001282">
    <property type="entry name" value="G6P_DH"/>
</dbReference>
<keyword evidence="3 9" id="KW-0313">Glucose metabolism</keyword>
<dbReference type="EMBL" id="JAXIOK010000004">
    <property type="protein sequence ID" value="KAK4773803.1"/>
    <property type="molecule type" value="Genomic_DNA"/>
</dbReference>
<dbReference type="InterPro" id="IPR022674">
    <property type="entry name" value="G6P_DH_NAD-bd"/>
</dbReference>
<keyword evidence="14" id="KW-1185">Reference proteome</keyword>
<dbReference type="Pfam" id="PF00479">
    <property type="entry name" value="G6PD_N"/>
    <property type="match status" value="2"/>
</dbReference>
<dbReference type="GO" id="GO:0009051">
    <property type="term" value="P:pentose-phosphate shunt, oxidative branch"/>
    <property type="evidence" value="ECO:0007669"/>
    <property type="project" value="TreeGrafter"/>
</dbReference>
<evidence type="ECO:0000256" key="4">
    <source>
        <dbReference type="ARBA" id="ARBA00022857"/>
    </source>
</evidence>
<dbReference type="GO" id="GO:0050661">
    <property type="term" value="F:NADP binding"/>
    <property type="evidence" value="ECO:0007669"/>
    <property type="project" value="InterPro"/>
</dbReference>
<dbReference type="GO" id="GO:0009570">
    <property type="term" value="C:chloroplast stroma"/>
    <property type="evidence" value="ECO:0007669"/>
    <property type="project" value="TreeGrafter"/>
</dbReference>
<dbReference type="InterPro" id="IPR036291">
    <property type="entry name" value="NAD(P)-bd_dom_sf"/>
</dbReference>
<feature type="compositionally biased region" description="Low complexity" evidence="10">
    <location>
        <begin position="11"/>
        <end position="25"/>
    </location>
</feature>
<dbReference type="PANTHER" id="PTHR23429:SF11">
    <property type="entry name" value="GLUCOSE-6-PHOSPHATE 1-DEHYDROGENASE 2, CHLOROPLASTIC"/>
    <property type="match status" value="1"/>
</dbReference>
<feature type="region of interest" description="Disordered" evidence="10">
    <location>
        <begin position="1"/>
        <end position="25"/>
    </location>
</feature>
<dbReference type="GO" id="GO:0006006">
    <property type="term" value="P:glucose metabolic process"/>
    <property type="evidence" value="ECO:0007669"/>
    <property type="project" value="UniProtKB-KW"/>
</dbReference>